<dbReference type="EC" id="2.3.1.39" evidence="4"/>
<dbReference type="InterPro" id="IPR004410">
    <property type="entry name" value="Malonyl_CoA-ACP_transAc_FabD"/>
</dbReference>
<dbReference type="NCBIfam" id="TIGR00128">
    <property type="entry name" value="fabD"/>
    <property type="match status" value="1"/>
</dbReference>
<dbReference type="SMART" id="SM00827">
    <property type="entry name" value="PKS_AT"/>
    <property type="match status" value="1"/>
</dbReference>
<dbReference type="InterPro" id="IPR050858">
    <property type="entry name" value="Mal-CoA-ACP_Trans/PKS_FabD"/>
</dbReference>
<feature type="domain" description="Malonyl-CoA:ACP transacylase (MAT)" evidence="6">
    <location>
        <begin position="6"/>
        <end position="304"/>
    </location>
</feature>
<evidence type="ECO:0000256" key="5">
    <source>
        <dbReference type="PIRSR" id="PIRSR000446-1"/>
    </source>
</evidence>
<dbReference type="AlphaFoldDB" id="A0A0P9HHA9"/>
<organism evidence="7 8">
    <name type="scientific">Kouleothrix aurantiaca</name>
    <dbReference type="NCBI Taxonomy" id="186479"/>
    <lineage>
        <taxon>Bacteria</taxon>
        <taxon>Bacillati</taxon>
        <taxon>Chloroflexota</taxon>
        <taxon>Chloroflexia</taxon>
        <taxon>Chloroflexales</taxon>
        <taxon>Roseiflexineae</taxon>
        <taxon>Roseiflexaceae</taxon>
        <taxon>Kouleothrix</taxon>
    </lineage>
</organism>
<keyword evidence="1 4" id="KW-0808">Transferase</keyword>
<protein>
    <recommendedName>
        <fullName evidence="4">Malonyl CoA-acyl carrier protein transacylase</fullName>
        <ecNumber evidence="4">2.3.1.39</ecNumber>
    </recommendedName>
</protein>
<dbReference type="InterPro" id="IPR024925">
    <property type="entry name" value="Malonyl_CoA-ACP_transAc"/>
</dbReference>
<dbReference type="Pfam" id="PF00698">
    <property type="entry name" value="Acyl_transf_1"/>
    <property type="match status" value="1"/>
</dbReference>
<evidence type="ECO:0000259" key="6">
    <source>
        <dbReference type="SMART" id="SM00827"/>
    </source>
</evidence>
<comment type="similarity">
    <text evidence="4">Belongs to the fabD family.</text>
</comment>
<accession>A0A0P9HHA9</accession>
<evidence type="ECO:0000313" key="8">
    <source>
        <dbReference type="Proteomes" id="UP000050509"/>
    </source>
</evidence>
<evidence type="ECO:0000313" key="7">
    <source>
        <dbReference type="EMBL" id="KPV54211.1"/>
    </source>
</evidence>
<comment type="catalytic activity">
    <reaction evidence="3 4">
        <text>holo-[ACP] + malonyl-CoA = malonyl-[ACP] + CoA</text>
        <dbReference type="Rhea" id="RHEA:41792"/>
        <dbReference type="Rhea" id="RHEA-COMP:9623"/>
        <dbReference type="Rhea" id="RHEA-COMP:9685"/>
        <dbReference type="ChEBI" id="CHEBI:57287"/>
        <dbReference type="ChEBI" id="CHEBI:57384"/>
        <dbReference type="ChEBI" id="CHEBI:64479"/>
        <dbReference type="ChEBI" id="CHEBI:78449"/>
        <dbReference type="EC" id="2.3.1.39"/>
    </reaction>
</comment>
<feature type="active site" evidence="5">
    <location>
        <position position="199"/>
    </location>
</feature>
<dbReference type="GO" id="GO:0004314">
    <property type="term" value="F:[acyl-carrier-protein] S-malonyltransferase activity"/>
    <property type="evidence" value="ECO:0007669"/>
    <property type="project" value="UniProtKB-EC"/>
</dbReference>
<dbReference type="PANTHER" id="PTHR42681">
    <property type="entry name" value="MALONYL-COA-ACYL CARRIER PROTEIN TRANSACYLASE, MITOCHONDRIAL"/>
    <property type="match status" value="1"/>
</dbReference>
<gene>
    <name evidence="7" type="ORF">SE17_05150</name>
</gene>
<evidence type="ECO:0000256" key="1">
    <source>
        <dbReference type="ARBA" id="ARBA00022679"/>
    </source>
</evidence>
<dbReference type="FunFam" id="3.30.70.250:FF:000001">
    <property type="entry name" value="Malonyl CoA-acyl carrier protein transacylase"/>
    <property type="match status" value="1"/>
</dbReference>
<sequence>MAIAFVFPGQGSQHVGMGRDLYDASAAARAVFEQADAALGFSLTQLCFEGPEAALTATENAQPALLACSIAALAALREAGYTAEPALVAGHSLGEYSALVAAGALDVATALRLVRRRGELMAEAHQGGMAAVIGMSEDALEAVCADASESHEPVVIANYNSPGQLVISGATAAIERASALAKARGAKRALPLKVSAAFHSPLMRAAAEGLAPAIAEAAIADARVPVVSNVLASPLSDARQLHAELVAQVTSPVRWIASVQYMAAHGVDSFLEIGPGTVLTGLIKRIEPGAQLVNVGDLASLRAFVGHS</sequence>
<reference evidence="7 8" key="1">
    <citation type="submission" date="2015-09" db="EMBL/GenBank/DDBJ databases">
        <title>Draft genome sequence of Kouleothrix aurantiaca JCM 19913.</title>
        <authorList>
            <person name="Hemp J."/>
        </authorList>
    </citation>
    <scope>NUCLEOTIDE SEQUENCE [LARGE SCALE GENOMIC DNA]</scope>
    <source>
        <strain evidence="7 8">COM-B</strain>
    </source>
</reference>
<comment type="caution">
    <text evidence="7">The sequence shown here is derived from an EMBL/GenBank/DDBJ whole genome shotgun (WGS) entry which is preliminary data.</text>
</comment>
<dbReference type="PIRSF" id="PIRSF000446">
    <property type="entry name" value="Mct"/>
    <property type="match status" value="1"/>
</dbReference>
<dbReference type="Gene3D" id="3.30.70.250">
    <property type="entry name" value="Malonyl-CoA ACP transacylase, ACP-binding"/>
    <property type="match status" value="1"/>
</dbReference>
<dbReference type="InterPro" id="IPR016035">
    <property type="entry name" value="Acyl_Trfase/lysoPLipase"/>
</dbReference>
<dbReference type="InterPro" id="IPR001227">
    <property type="entry name" value="Ac_transferase_dom_sf"/>
</dbReference>
<dbReference type="InterPro" id="IPR014043">
    <property type="entry name" value="Acyl_transferase_dom"/>
</dbReference>
<evidence type="ECO:0000256" key="2">
    <source>
        <dbReference type="ARBA" id="ARBA00023315"/>
    </source>
</evidence>
<dbReference type="InterPro" id="IPR016036">
    <property type="entry name" value="Malonyl_transacylase_ACP-bd"/>
</dbReference>
<feature type="active site" evidence="5">
    <location>
        <position position="92"/>
    </location>
</feature>
<dbReference type="SUPFAM" id="SSF52151">
    <property type="entry name" value="FabD/lysophospholipase-like"/>
    <property type="match status" value="1"/>
</dbReference>
<keyword evidence="8" id="KW-1185">Reference proteome</keyword>
<dbReference type="Gene3D" id="3.40.366.10">
    <property type="entry name" value="Malonyl-Coenzyme A Acyl Carrier Protein, domain 2"/>
    <property type="match status" value="1"/>
</dbReference>
<name>A0A0P9HHA9_9CHLR</name>
<keyword evidence="2 4" id="KW-0012">Acyltransferase</keyword>
<dbReference type="SUPFAM" id="SSF55048">
    <property type="entry name" value="Probable ACP-binding domain of malonyl-CoA ACP transacylase"/>
    <property type="match status" value="1"/>
</dbReference>
<proteinExistence type="inferred from homology"/>
<evidence type="ECO:0000256" key="4">
    <source>
        <dbReference type="PIRNR" id="PIRNR000446"/>
    </source>
</evidence>
<dbReference type="Proteomes" id="UP000050509">
    <property type="component" value="Unassembled WGS sequence"/>
</dbReference>
<dbReference type="PATRIC" id="fig|186479.3.peg.10852"/>
<dbReference type="GO" id="GO:0005829">
    <property type="term" value="C:cytosol"/>
    <property type="evidence" value="ECO:0007669"/>
    <property type="project" value="TreeGrafter"/>
</dbReference>
<evidence type="ECO:0000256" key="3">
    <source>
        <dbReference type="ARBA" id="ARBA00048462"/>
    </source>
</evidence>
<dbReference type="PANTHER" id="PTHR42681:SF1">
    <property type="entry name" value="MALONYL-COA-ACYL CARRIER PROTEIN TRANSACYLASE, MITOCHONDRIAL"/>
    <property type="match status" value="1"/>
</dbReference>
<dbReference type="EMBL" id="LJCR01000093">
    <property type="protein sequence ID" value="KPV54211.1"/>
    <property type="molecule type" value="Genomic_DNA"/>
</dbReference>
<dbReference type="GO" id="GO:0006633">
    <property type="term" value="P:fatty acid biosynthetic process"/>
    <property type="evidence" value="ECO:0007669"/>
    <property type="project" value="TreeGrafter"/>
</dbReference>